<organism evidence="2 3">
    <name type="scientific">Mugilogobius chulae</name>
    <name type="common">yellowstripe goby</name>
    <dbReference type="NCBI Taxonomy" id="88201"/>
    <lineage>
        <taxon>Eukaryota</taxon>
        <taxon>Metazoa</taxon>
        <taxon>Chordata</taxon>
        <taxon>Craniata</taxon>
        <taxon>Vertebrata</taxon>
        <taxon>Euteleostomi</taxon>
        <taxon>Actinopterygii</taxon>
        <taxon>Neopterygii</taxon>
        <taxon>Teleostei</taxon>
        <taxon>Neoteleostei</taxon>
        <taxon>Acanthomorphata</taxon>
        <taxon>Gobiaria</taxon>
        <taxon>Gobiiformes</taxon>
        <taxon>Gobioidei</taxon>
        <taxon>Gobiidae</taxon>
        <taxon>Gobionellinae</taxon>
        <taxon>Mugilogobius</taxon>
    </lineage>
</organism>
<feature type="region of interest" description="Disordered" evidence="1">
    <location>
        <begin position="71"/>
        <end position="123"/>
    </location>
</feature>
<name>A0AAW0MNC0_9GOBI</name>
<dbReference type="Proteomes" id="UP001460270">
    <property type="component" value="Unassembled WGS sequence"/>
</dbReference>
<dbReference type="AlphaFoldDB" id="A0AAW0MNC0"/>
<proteinExistence type="predicted"/>
<accession>A0AAW0MNC0</accession>
<sequence>MASTLLPAKHHVVKHEQATVIANWRLQGQEYSPQPRTMNQTKGTIRTELHTKTSANQTNLRLKAKIYSLNQVHGQLNHQNHQQNHQYHQQNHQDHHQNQNQTKEPIRTRASNQNSQLTKPTCA</sequence>
<reference evidence="3" key="1">
    <citation type="submission" date="2024-04" db="EMBL/GenBank/DDBJ databases">
        <title>Salinicola lusitanus LLJ914,a marine bacterium isolated from the Okinawa Trough.</title>
        <authorList>
            <person name="Li J."/>
        </authorList>
    </citation>
    <scope>NUCLEOTIDE SEQUENCE [LARGE SCALE GENOMIC DNA]</scope>
</reference>
<evidence type="ECO:0000313" key="3">
    <source>
        <dbReference type="Proteomes" id="UP001460270"/>
    </source>
</evidence>
<protein>
    <submittedName>
        <fullName evidence="2">Uncharacterized protein</fullName>
    </submittedName>
</protein>
<feature type="compositionally biased region" description="Low complexity" evidence="1">
    <location>
        <begin position="71"/>
        <end position="90"/>
    </location>
</feature>
<evidence type="ECO:0000313" key="2">
    <source>
        <dbReference type="EMBL" id="KAK7879681.1"/>
    </source>
</evidence>
<keyword evidence="3" id="KW-1185">Reference proteome</keyword>
<comment type="caution">
    <text evidence="2">The sequence shown here is derived from an EMBL/GenBank/DDBJ whole genome shotgun (WGS) entry which is preliminary data.</text>
</comment>
<feature type="compositionally biased region" description="Polar residues" evidence="1">
    <location>
        <begin position="109"/>
        <end position="123"/>
    </location>
</feature>
<gene>
    <name evidence="2" type="ORF">WMY93_033617</name>
</gene>
<evidence type="ECO:0000256" key="1">
    <source>
        <dbReference type="SAM" id="MobiDB-lite"/>
    </source>
</evidence>
<dbReference type="EMBL" id="JBBPFD010000216">
    <property type="protein sequence ID" value="KAK7879681.1"/>
    <property type="molecule type" value="Genomic_DNA"/>
</dbReference>